<sequence>MHFLHVLAGSLLALGAVAQNGPGAAISSALNFLSTATTEYRNSVSSASDADVARSIIDGINPVIARCVEASSSLAVVPLPQQREVCDAENNHNEAAQETLNTIINERANVSDDYAPTVATVLGNYGTCIRGLLENVNGVAPLCQRTAWTSYENLVRALDASIALYIRS</sequence>
<dbReference type="Proteomes" id="UP001610446">
    <property type="component" value="Unassembled WGS sequence"/>
</dbReference>
<evidence type="ECO:0000313" key="3">
    <source>
        <dbReference type="Proteomes" id="UP001610446"/>
    </source>
</evidence>
<accession>A0ABR4L1K8</accession>
<proteinExistence type="predicted"/>
<evidence type="ECO:0000256" key="1">
    <source>
        <dbReference type="SAM" id="SignalP"/>
    </source>
</evidence>
<comment type="caution">
    <text evidence="2">The sequence shown here is derived from an EMBL/GenBank/DDBJ whole genome shotgun (WGS) entry which is preliminary data.</text>
</comment>
<organism evidence="2 3">
    <name type="scientific">Aspergillus pseudoustus</name>
    <dbReference type="NCBI Taxonomy" id="1810923"/>
    <lineage>
        <taxon>Eukaryota</taxon>
        <taxon>Fungi</taxon>
        <taxon>Dikarya</taxon>
        <taxon>Ascomycota</taxon>
        <taxon>Pezizomycotina</taxon>
        <taxon>Eurotiomycetes</taxon>
        <taxon>Eurotiomycetidae</taxon>
        <taxon>Eurotiales</taxon>
        <taxon>Aspergillaceae</taxon>
        <taxon>Aspergillus</taxon>
        <taxon>Aspergillus subgen. Nidulantes</taxon>
    </lineage>
</organism>
<feature type="chain" id="PRO_5046224685" description="Hydrophobic surface binding protein A-domain-containing protein" evidence="1">
    <location>
        <begin position="19"/>
        <end position="168"/>
    </location>
</feature>
<protein>
    <recommendedName>
        <fullName evidence="4">Hydrophobic surface binding protein A-domain-containing protein</fullName>
    </recommendedName>
</protein>
<dbReference type="EMBL" id="JBFXLU010000001">
    <property type="protein sequence ID" value="KAL2858430.1"/>
    <property type="molecule type" value="Genomic_DNA"/>
</dbReference>
<name>A0ABR4L1K8_9EURO</name>
<gene>
    <name evidence="2" type="ORF">BJY01DRAFT_241765</name>
</gene>
<keyword evidence="1" id="KW-0732">Signal</keyword>
<reference evidence="2 3" key="1">
    <citation type="submission" date="2024-07" db="EMBL/GenBank/DDBJ databases">
        <title>Section-level genome sequencing and comparative genomics of Aspergillus sections Usti and Cavernicolus.</title>
        <authorList>
            <consortium name="Lawrence Berkeley National Laboratory"/>
            <person name="Nybo J.L."/>
            <person name="Vesth T.C."/>
            <person name="Theobald S."/>
            <person name="Frisvad J.C."/>
            <person name="Larsen T.O."/>
            <person name="Kjaerboelling I."/>
            <person name="Rothschild-Mancinelli K."/>
            <person name="Lyhne E.K."/>
            <person name="Kogle M.E."/>
            <person name="Barry K."/>
            <person name="Clum A."/>
            <person name="Na H."/>
            <person name="Ledsgaard L."/>
            <person name="Lin J."/>
            <person name="Lipzen A."/>
            <person name="Kuo A."/>
            <person name="Riley R."/>
            <person name="Mondo S."/>
            <person name="Labutti K."/>
            <person name="Haridas S."/>
            <person name="Pangalinan J."/>
            <person name="Salamov A.A."/>
            <person name="Simmons B.A."/>
            <person name="Magnuson J.K."/>
            <person name="Chen J."/>
            <person name="Drula E."/>
            <person name="Henrissat B."/>
            <person name="Wiebenga A."/>
            <person name="Lubbers R.J."/>
            <person name="Gomes A.C."/>
            <person name="Makela M.R."/>
            <person name="Stajich J."/>
            <person name="Grigoriev I.V."/>
            <person name="Mortensen U.H."/>
            <person name="De Vries R.P."/>
            <person name="Baker S.E."/>
            <person name="Andersen M.R."/>
        </authorList>
    </citation>
    <scope>NUCLEOTIDE SEQUENCE [LARGE SCALE GENOMIC DNA]</scope>
    <source>
        <strain evidence="2 3">CBS 123904</strain>
    </source>
</reference>
<evidence type="ECO:0008006" key="4">
    <source>
        <dbReference type="Google" id="ProtNLM"/>
    </source>
</evidence>
<evidence type="ECO:0000313" key="2">
    <source>
        <dbReference type="EMBL" id="KAL2858430.1"/>
    </source>
</evidence>
<keyword evidence="3" id="KW-1185">Reference proteome</keyword>
<feature type="signal peptide" evidence="1">
    <location>
        <begin position="1"/>
        <end position="18"/>
    </location>
</feature>